<comment type="caution">
    <text evidence="1">The sequence shown here is derived from an EMBL/GenBank/DDBJ whole genome shotgun (WGS) entry which is preliminary data.</text>
</comment>
<accession>A0ACC8XBF0</accession>
<gene>
    <name evidence="1" type="ORF">AN640_00375</name>
</gene>
<proteinExistence type="predicted"/>
<reference evidence="1" key="1">
    <citation type="submission" date="2016-08" db="EMBL/GenBank/DDBJ databases">
        <authorList>
            <person name="Ngugi D.K."/>
            <person name="Miyake S."/>
            <person name="Stingl U."/>
        </authorList>
    </citation>
    <scope>NUCLEOTIDE SEQUENCE</scope>
    <source>
        <strain evidence="1">SCG-D08WGA-EpuloA1</strain>
    </source>
</reference>
<organism evidence="1 2">
    <name type="scientific">Candidatus Epulonipiscium fishelsonii</name>
    <dbReference type="NCBI Taxonomy" id="77094"/>
    <lineage>
        <taxon>Bacteria</taxon>
        <taxon>Bacillati</taxon>
        <taxon>Bacillota</taxon>
        <taxon>Clostridia</taxon>
        <taxon>Lachnospirales</taxon>
        <taxon>Lachnospiraceae</taxon>
        <taxon>Candidatus Epulonipiscium</taxon>
    </lineage>
</organism>
<sequence length="125" mass="14675">MRYNTQNRQLILEYIKKNKDKYVSINDIQQELLTQGKNINKSTIYRYIDQLLNEQLILKHIGEKKSSFQYIGNNKSCHTHLHMKCKQCGLTVHLPTDLLTSVEVINQFKIEYETSIVQGICNLCQ</sequence>
<dbReference type="Proteomes" id="UP000188637">
    <property type="component" value="Unassembled WGS sequence"/>
</dbReference>
<protein>
    <submittedName>
        <fullName evidence="1">Uncharacterized protein</fullName>
    </submittedName>
</protein>
<keyword evidence="2" id="KW-1185">Reference proteome</keyword>
<name>A0ACC8XBF0_9FIRM</name>
<evidence type="ECO:0000313" key="1">
    <source>
        <dbReference type="EMBL" id="ONI39889.1"/>
    </source>
</evidence>
<evidence type="ECO:0000313" key="2">
    <source>
        <dbReference type="Proteomes" id="UP000188637"/>
    </source>
</evidence>
<dbReference type="EMBL" id="LJHD01000251">
    <property type="protein sequence ID" value="ONI39889.1"/>
    <property type="molecule type" value="Genomic_DNA"/>
</dbReference>